<accession>A0A674H274</accession>
<name>A0A674H274_TAEGU</name>
<keyword evidence="2" id="KW-0812">Transmembrane</keyword>
<reference evidence="6" key="3">
    <citation type="submission" date="2025-09" db="UniProtKB">
        <authorList>
            <consortium name="Ensembl"/>
        </authorList>
    </citation>
    <scope>IDENTIFICATION</scope>
</reference>
<dbReference type="GO" id="GO:0016020">
    <property type="term" value="C:membrane"/>
    <property type="evidence" value="ECO:0007669"/>
    <property type="project" value="UniProtKB-SubCell"/>
</dbReference>
<dbReference type="PANTHER" id="PTHR12546:SF36">
    <property type="entry name" value="FER-1-LIKE PROTEIN 4"/>
    <property type="match status" value="1"/>
</dbReference>
<dbReference type="PANTHER" id="PTHR12546">
    <property type="entry name" value="FER-1-LIKE"/>
    <property type="match status" value="1"/>
</dbReference>
<keyword evidence="7" id="KW-1185">Reference proteome</keyword>
<dbReference type="GeneTree" id="ENSGT00940000160586"/>
<evidence type="ECO:0000256" key="2">
    <source>
        <dbReference type="ARBA" id="ARBA00022692"/>
    </source>
</evidence>
<dbReference type="OMA" id="VPWFPTL"/>
<keyword evidence="4" id="KW-1133">Transmembrane helix</keyword>
<dbReference type="InParanoid" id="A0A674H274"/>
<proteinExistence type="predicted"/>
<reference evidence="6 7" key="1">
    <citation type="journal article" date="2010" name="Nature">
        <title>The genome of a songbird.</title>
        <authorList>
            <person name="Warren W.C."/>
            <person name="Clayton D.F."/>
            <person name="Ellegren H."/>
            <person name="Arnold A.P."/>
            <person name="Hillier L.W."/>
            <person name="Kunstner A."/>
            <person name="Searle S."/>
            <person name="White S."/>
            <person name="Vilella A.J."/>
            <person name="Fairley S."/>
            <person name="Heger A."/>
            <person name="Kong L."/>
            <person name="Ponting C.P."/>
            <person name="Jarvis E.D."/>
            <person name="Mello C.V."/>
            <person name="Minx P."/>
            <person name="Lovell P."/>
            <person name="Velho T.A."/>
            <person name="Ferris M."/>
            <person name="Balakrishnan C.N."/>
            <person name="Sinha S."/>
            <person name="Blatti C."/>
            <person name="London S.E."/>
            <person name="Li Y."/>
            <person name="Lin Y.C."/>
            <person name="George J."/>
            <person name="Sweedler J."/>
            <person name="Southey B."/>
            <person name="Gunaratne P."/>
            <person name="Watson M."/>
            <person name="Nam K."/>
            <person name="Backstrom N."/>
            <person name="Smeds L."/>
            <person name="Nabholz B."/>
            <person name="Itoh Y."/>
            <person name="Whitney O."/>
            <person name="Pfenning A.R."/>
            <person name="Howard J."/>
            <person name="Volker M."/>
            <person name="Skinner B.M."/>
            <person name="Griffin D.K."/>
            <person name="Ye L."/>
            <person name="McLaren W.M."/>
            <person name="Flicek P."/>
            <person name="Quesada V."/>
            <person name="Velasco G."/>
            <person name="Lopez-Otin C."/>
            <person name="Puente X.S."/>
            <person name="Olender T."/>
            <person name="Lancet D."/>
            <person name="Smit A.F."/>
            <person name="Hubley R."/>
            <person name="Konkel M.K."/>
            <person name="Walker J.A."/>
            <person name="Batzer M.A."/>
            <person name="Gu W."/>
            <person name="Pollock D.D."/>
            <person name="Chen L."/>
            <person name="Cheng Z."/>
            <person name="Eichler E.E."/>
            <person name="Stapley J."/>
            <person name="Slate J."/>
            <person name="Ekblom R."/>
            <person name="Birkhead T."/>
            <person name="Burke T."/>
            <person name="Burt D."/>
            <person name="Scharff C."/>
            <person name="Adam I."/>
            <person name="Richard H."/>
            <person name="Sultan M."/>
            <person name="Soldatov A."/>
            <person name="Lehrach H."/>
            <person name="Edwards S.V."/>
            <person name="Yang S.P."/>
            <person name="Li X."/>
            <person name="Graves T."/>
            <person name="Fulton L."/>
            <person name="Nelson J."/>
            <person name="Chinwalla A."/>
            <person name="Hou S."/>
            <person name="Mardis E.R."/>
            <person name="Wilson R.K."/>
        </authorList>
    </citation>
    <scope>NUCLEOTIDE SEQUENCE [LARGE SCALE GENOMIC DNA]</scope>
</reference>
<dbReference type="InterPro" id="IPR037721">
    <property type="entry name" value="Ferlin"/>
</dbReference>
<dbReference type="GO" id="GO:0007009">
    <property type="term" value="P:plasma membrane organization"/>
    <property type="evidence" value="ECO:0007669"/>
    <property type="project" value="TreeGrafter"/>
</dbReference>
<keyword evidence="5" id="KW-0472">Membrane</keyword>
<organism evidence="6 7">
    <name type="scientific">Taeniopygia guttata</name>
    <name type="common">Zebra finch</name>
    <name type="synonym">Poephila guttata</name>
    <dbReference type="NCBI Taxonomy" id="59729"/>
    <lineage>
        <taxon>Eukaryota</taxon>
        <taxon>Metazoa</taxon>
        <taxon>Chordata</taxon>
        <taxon>Craniata</taxon>
        <taxon>Vertebrata</taxon>
        <taxon>Euteleostomi</taxon>
        <taxon>Archelosauria</taxon>
        <taxon>Archosauria</taxon>
        <taxon>Dinosauria</taxon>
        <taxon>Saurischia</taxon>
        <taxon>Theropoda</taxon>
        <taxon>Coelurosauria</taxon>
        <taxon>Aves</taxon>
        <taxon>Neognathae</taxon>
        <taxon>Neoaves</taxon>
        <taxon>Telluraves</taxon>
        <taxon>Australaves</taxon>
        <taxon>Passeriformes</taxon>
        <taxon>Passeroidea</taxon>
        <taxon>Estrildidae</taxon>
        <taxon>Estrildinae</taxon>
        <taxon>Taeniopygia</taxon>
    </lineage>
</organism>
<protein>
    <submittedName>
        <fullName evidence="6">Uncharacterized protein</fullName>
    </submittedName>
</protein>
<evidence type="ECO:0000256" key="1">
    <source>
        <dbReference type="ARBA" id="ARBA00004370"/>
    </source>
</evidence>
<evidence type="ECO:0000313" key="6">
    <source>
        <dbReference type="Ensembl" id="ENSTGUP00000028616.1"/>
    </source>
</evidence>
<dbReference type="AlphaFoldDB" id="A0A674H274"/>
<evidence type="ECO:0000256" key="5">
    <source>
        <dbReference type="ARBA" id="ARBA00023136"/>
    </source>
</evidence>
<keyword evidence="3" id="KW-0677">Repeat</keyword>
<dbReference type="Proteomes" id="UP000007754">
    <property type="component" value="Chromosome 20"/>
</dbReference>
<evidence type="ECO:0000313" key="7">
    <source>
        <dbReference type="Proteomes" id="UP000007754"/>
    </source>
</evidence>
<evidence type="ECO:0000256" key="3">
    <source>
        <dbReference type="ARBA" id="ARBA00022737"/>
    </source>
</evidence>
<dbReference type="Ensembl" id="ENSTGUT00000023645.1">
    <property type="protein sequence ID" value="ENSTGUP00000028616.1"/>
    <property type="gene ID" value="ENSTGUG00000024833.1"/>
</dbReference>
<reference evidence="6" key="2">
    <citation type="submission" date="2025-08" db="UniProtKB">
        <authorList>
            <consortium name="Ensembl"/>
        </authorList>
    </citation>
    <scope>IDENTIFICATION</scope>
</reference>
<sequence length="167" mass="19063">MPGYGYKLVPEHVEIQSLYNPENPGLVVFAVFSHQGSLHMWIDMFPNNVPAPPPVNIKPRLPVSYELRVIIWNTDNVILDDVNPVKGEPSSNIYVKSWIKRLDHDKQEMDVHFNSLTGYLPAEKITYKKKDSIFSMEESEFQEPAVLVLQVCDYECSKILLLTSSLG</sequence>
<evidence type="ECO:0000256" key="4">
    <source>
        <dbReference type="ARBA" id="ARBA00022989"/>
    </source>
</evidence>
<comment type="subcellular location">
    <subcellularLocation>
        <location evidence="1">Membrane</location>
    </subcellularLocation>
</comment>